<evidence type="ECO:0000256" key="11">
    <source>
        <dbReference type="ARBA" id="ARBA00049558"/>
    </source>
</evidence>
<dbReference type="CDD" id="cd01283">
    <property type="entry name" value="cytidine_deaminase"/>
    <property type="match status" value="1"/>
</dbReference>
<feature type="domain" description="CMP/dCMP-type deaminase" evidence="13">
    <location>
        <begin position="7"/>
        <end position="138"/>
    </location>
</feature>
<evidence type="ECO:0000256" key="1">
    <source>
        <dbReference type="ARBA" id="ARBA00001947"/>
    </source>
</evidence>
<comment type="catalytic activity">
    <reaction evidence="11 12">
        <text>cytidine + H2O + H(+) = uridine + NH4(+)</text>
        <dbReference type="Rhea" id="RHEA:16069"/>
        <dbReference type="ChEBI" id="CHEBI:15377"/>
        <dbReference type="ChEBI" id="CHEBI:15378"/>
        <dbReference type="ChEBI" id="CHEBI:16704"/>
        <dbReference type="ChEBI" id="CHEBI:17562"/>
        <dbReference type="ChEBI" id="CHEBI:28938"/>
        <dbReference type="EC" id="3.5.4.5"/>
    </reaction>
</comment>
<evidence type="ECO:0000313" key="15">
    <source>
        <dbReference type="Proteomes" id="UP001612915"/>
    </source>
</evidence>
<evidence type="ECO:0000313" key="14">
    <source>
        <dbReference type="EMBL" id="MFI7586698.1"/>
    </source>
</evidence>
<dbReference type="PANTHER" id="PTHR11644">
    <property type="entry name" value="CYTIDINE DEAMINASE"/>
    <property type="match status" value="1"/>
</dbReference>
<dbReference type="EC" id="3.5.4.5" evidence="4 12"/>
<comment type="function">
    <text evidence="2 12">This enzyme scavenges exogenous and endogenous cytidine and 2'-deoxycytidine for UMP synthesis.</text>
</comment>
<dbReference type="InterPro" id="IPR050202">
    <property type="entry name" value="Cyt/Deoxycyt_deaminase"/>
</dbReference>
<keyword evidence="15" id="KW-1185">Reference proteome</keyword>
<evidence type="ECO:0000256" key="10">
    <source>
        <dbReference type="ARBA" id="ARBA00049252"/>
    </source>
</evidence>
<protein>
    <recommendedName>
        <fullName evidence="5 12">Cytidine deaminase</fullName>
        <ecNumber evidence="4 12">3.5.4.5</ecNumber>
    </recommendedName>
    <alternativeName>
        <fullName evidence="9 12">Cytidine aminohydrolase</fullName>
    </alternativeName>
</protein>
<dbReference type="PROSITE" id="PS51747">
    <property type="entry name" value="CYT_DCMP_DEAMINASES_2"/>
    <property type="match status" value="1"/>
</dbReference>
<dbReference type="Gene3D" id="3.40.140.10">
    <property type="entry name" value="Cytidine Deaminase, domain 2"/>
    <property type="match status" value="1"/>
</dbReference>
<keyword evidence="6 12" id="KW-0479">Metal-binding</keyword>
<name>A0ABW8AKP8_9ACTN</name>
<dbReference type="NCBIfam" id="NF004064">
    <property type="entry name" value="PRK05578.1"/>
    <property type="match status" value="1"/>
</dbReference>
<proteinExistence type="inferred from homology"/>
<accession>A0ABW8AKP8</accession>
<evidence type="ECO:0000259" key="13">
    <source>
        <dbReference type="PROSITE" id="PS51747"/>
    </source>
</evidence>
<sequence>MTAPDEIALTALVEQAREAALGAYAPYSNFRVGAALLTPEGTLTGANVENASYGLGICAERVAIAHAVAGGHREFVALAVACIDAQPGTGLAGLTPCGACRQWFLEFAPDLPVLIARPAAEPARFTAAELLPNGFRLD</sequence>
<evidence type="ECO:0000256" key="9">
    <source>
        <dbReference type="ARBA" id="ARBA00032005"/>
    </source>
</evidence>
<dbReference type="PANTHER" id="PTHR11644:SF2">
    <property type="entry name" value="CYTIDINE DEAMINASE"/>
    <property type="match status" value="1"/>
</dbReference>
<evidence type="ECO:0000256" key="4">
    <source>
        <dbReference type="ARBA" id="ARBA00012783"/>
    </source>
</evidence>
<evidence type="ECO:0000256" key="5">
    <source>
        <dbReference type="ARBA" id="ARBA00018266"/>
    </source>
</evidence>
<evidence type="ECO:0000256" key="6">
    <source>
        <dbReference type="ARBA" id="ARBA00022723"/>
    </source>
</evidence>
<comment type="caution">
    <text evidence="14">The sequence shown here is derived from an EMBL/GenBank/DDBJ whole genome shotgun (WGS) entry which is preliminary data.</text>
</comment>
<dbReference type="InterPro" id="IPR016193">
    <property type="entry name" value="Cytidine_deaminase-like"/>
</dbReference>
<dbReference type="InterPro" id="IPR002125">
    <property type="entry name" value="CMP_dCMP_dom"/>
</dbReference>
<evidence type="ECO:0000256" key="7">
    <source>
        <dbReference type="ARBA" id="ARBA00022801"/>
    </source>
</evidence>
<dbReference type="InterPro" id="IPR006262">
    <property type="entry name" value="Cyt_deam_tetra"/>
</dbReference>
<organism evidence="14 15">
    <name type="scientific">Spongisporangium articulatum</name>
    <dbReference type="NCBI Taxonomy" id="3362603"/>
    <lineage>
        <taxon>Bacteria</taxon>
        <taxon>Bacillati</taxon>
        <taxon>Actinomycetota</taxon>
        <taxon>Actinomycetes</taxon>
        <taxon>Kineosporiales</taxon>
        <taxon>Kineosporiaceae</taxon>
        <taxon>Spongisporangium</taxon>
    </lineage>
</organism>
<gene>
    <name evidence="14" type="primary">cdd</name>
    <name evidence="14" type="ORF">ACIB24_06440</name>
</gene>
<comment type="cofactor">
    <cofactor evidence="1 12">
        <name>Zn(2+)</name>
        <dbReference type="ChEBI" id="CHEBI:29105"/>
    </cofactor>
</comment>
<evidence type="ECO:0000256" key="8">
    <source>
        <dbReference type="ARBA" id="ARBA00022833"/>
    </source>
</evidence>
<evidence type="ECO:0000256" key="2">
    <source>
        <dbReference type="ARBA" id="ARBA00003949"/>
    </source>
</evidence>
<dbReference type="Pfam" id="PF00383">
    <property type="entry name" value="dCMP_cyt_deam_1"/>
    <property type="match status" value="1"/>
</dbReference>
<dbReference type="Proteomes" id="UP001612915">
    <property type="component" value="Unassembled WGS sequence"/>
</dbReference>
<evidence type="ECO:0000256" key="12">
    <source>
        <dbReference type="RuleBase" id="RU364006"/>
    </source>
</evidence>
<reference evidence="14 15" key="1">
    <citation type="submission" date="2024-10" db="EMBL/GenBank/DDBJ databases">
        <title>The Natural Products Discovery Center: Release of the First 8490 Sequenced Strains for Exploring Actinobacteria Biosynthetic Diversity.</title>
        <authorList>
            <person name="Kalkreuter E."/>
            <person name="Kautsar S.A."/>
            <person name="Yang D."/>
            <person name="Bader C.D."/>
            <person name="Teijaro C.N."/>
            <person name="Fluegel L."/>
            <person name="Davis C.M."/>
            <person name="Simpson J.R."/>
            <person name="Lauterbach L."/>
            <person name="Steele A.D."/>
            <person name="Gui C."/>
            <person name="Meng S."/>
            <person name="Li G."/>
            <person name="Viehrig K."/>
            <person name="Ye F."/>
            <person name="Su P."/>
            <person name="Kiefer A.F."/>
            <person name="Nichols A."/>
            <person name="Cepeda A.J."/>
            <person name="Yan W."/>
            <person name="Fan B."/>
            <person name="Jiang Y."/>
            <person name="Adhikari A."/>
            <person name="Zheng C.-J."/>
            <person name="Schuster L."/>
            <person name="Cowan T.M."/>
            <person name="Smanski M.J."/>
            <person name="Chevrette M.G."/>
            <person name="De Carvalho L.P.S."/>
            <person name="Shen B."/>
        </authorList>
    </citation>
    <scope>NUCLEOTIDE SEQUENCE [LARGE SCALE GENOMIC DNA]</scope>
    <source>
        <strain evidence="14 15">NPDC049639</strain>
    </source>
</reference>
<dbReference type="SUPFAM" id="SSF53927">
    <property type="entry name" value="Cytidine deaminase-like"/>
    <property type="match status" value="1"/>
</dbReference>
<dbReference type="GO" id="GO:0004126">
    <property type="term" value="F:cytidine deaminase activity"/>
    <property type="evidence" value="ECO:0007669"/>
    <property type="project" value="UniProtKB-EC"/>
</dbReference>
<keyword evidence="7 12" id="KW-0378">Hydrolase</keyword>
<keyword evidence="8 12" id="KW-0862">Zinc</keyword>
<dbReference type="EMBL" id="JBITLV010000002">
    <property type="protein sequence ID" value="MFI7586698.1"/>
    <property type="molecule type" value="Genomic_DNA"/>
</dbReference>
<dbReference type="RefSeq" id="WP_398276952.1">
    <property type="nucleotide sequence ID" value="NZ_JBITLV010000002.1"/>
</dbReference>
<dbReference type="NCBIfam" id="TIGR01354">
    <property type="entry name" value="cyt_deam_tetra"/>
    <property type="match status" value="1"/>
</dbReference>
<comment type="similarity">
    <text evidence="3 12">Belongs to the cytidine and deoxycytidylate deaminase family.</text>
</comment>
<comment type="catalytic activity">
    <reaction evidence="10 12">
        <text>2'-deoxycytidine + H2O + H(+) = 2'-deoxyuridine + NH4(+)</text>
        <dbReference type="Rhea" id="RHEA:13433"/>
        <dbReference type="ChEBI" id="CHEBI:15377"/>
        <dbReference type="ChEBI" id="CHEBI:15378"/>
        <dbReference type="ChEBI" id="CHEBI:15698"/>
        <dbReference type="ChEBI" id="CHEBI:16450"/>
        <dbReference type="ChEBI" id="CHEBI:28938"/>
        <dbReference type="EC" id="3.5.4.5"/>
    </reaction>
</comment>
<evidence type="ECO:0000256" key="3">
    <source>
        <dbReference type="ARBA" id="ARBA00006576"/>
    </source>
</evidence>